<dbReference type="PANTHER" id="PTHR12705:SF0">
    <property type="entry name" value="ORIGIN RECOGNITION COMPLEX SUBUNIT 5"/>
    <property type="match status" value="1"/>
</dbReference>
<comment type="caution">
    <text evidence="6">The sequence shown here is derived from an EMBL/GenBank/DDBJ whole genome shotgun (WGS) entry which is preliminary data.</text>
</comment>
<dbReference type="Pfam" id="PF21639">
    <property type="entry name" value="ORC5_lid"/>
    <property type="match status" value="1"/>
</dbReference>
<feature type="domain" description="Origin recognition complex subunit 5 C-terminal" evidence="4">
    <location>
        <begin position="135"/>
        <end position="274"/>
    </location>
</feature>
<dbReference type="InterPro" id="IPR020796">
    <property type="entry name" value="ORC5"/>
</dbReference>
<dbReference type="Proteomes" id="UP001150569">
    <property type="component" value="Unassembled WGS sequence"/>
</dbReference>
<keyword evidence="3" id="KW-0539">Nucleus</keyword>
<dbReference type="InterPro" id="IPR048866">
    <property type="entry name" value="ORC5_lid"/>
</dbReference>
<dbReference type="PANTHER" id="PTHR12705">
    <property type="entry name" value="ORIGIN RECOGNITION COMPLEX SUBUNIT 5"/>
    <property type="match status" value="1"/>
</dbReference>
<evidence type="ECO:0000256" key="3">
    <source>
        <dbReference type="ARBA" id="ARBA00023242"/>
    </source>
</evidence>
<dbReference type="EMBL" id="JANBPT010000082">
    <property type="protein sequence ID" value="KAJ1928243.1"/>
    <property type="molecule type" value="Genomic_DNA"/>
</dbReference>
<evidence type="ECO:0000259" key="4">
    <source>
        <dbReference type="Pfam" id="PF14630"/>
    </source>
</evidence>
<accession>A0A9W8AF77</accession>
<keyword evidence="2" id="KW-0235">DNA replication</keyword>
<dbReference type="GO" id="GO:0006270">
    <property type="term" value="P:DNA replication initiation"/>
    <property type="evidence" value="ECO:0007669"/>
    <property type="project" value="TreeGrafter"/>
</dbReference>
<reference evidence="6" key="1">
    <citation type="submission" date="2022-07" db="EMBL/GenBank/DDBJ databases">
        <title>Phylogenomic reconstructions and comparative analyses of Kickxellomycotina fungi.</title>
        <authorList>
            <person name="Reynolds N.K."/>
            <person name="Stajich J.E."/>
            <person name="Barry K."/>
            <person name="Grigoriev I.V."/>
            <person name="Crous P."/>
            <person name="Smith M.E."/>
        </authorList>
    </citation>
    <scope>NUCLEOTIDE SEQUENCE</scope>
    <source>
        <strain evidence="6">RSA 861</strain>
    </source>
</reference>
<dbReference type="Pfam" id="PF14630">
    <property type="entry name" value="ORC5_C"/>
    <property type="match status" value="1"/>
</dbReference>
<feature type="domain" description="ORC5 lid" evidence="5">
    <location>
        <begin position="24"/>
        <end position="76"/>
    </location>
</feature>
<dbReference type="InterPro" id="IPR047088">
    <property type="entry name" value="ORC5_C"/>
</dbReference>
<comment type="subcellular location">
    <subcellularLocation>
        <location evidence="1">Nucleus</location>
    </subcellularLocation>
</comment>
<evidence type="ECO:0000313" key="7">
    <source>
        <dbReference type="Proteomes" id="UP001150569"/>
    </source>
</evidence>
<evidence type="ECO:0000256" key="2">
    <source>
        <dbReference type="ARBA" id="ARBA00022705"/>
    </source>
</evidence>
<dbReference type="GO" id="GO:0005664">
    <property type="term" value="C:nuclear origin of replication recognition complex"/>
    <property type="evidence" value="ECO:0007669"/>
    <property type="project" value="TreeGrafter"/>
</dbReference>
<evidence type="ECO:0008006" key="8">
    <source>
        <dbReference type="Google" id="ProtNLM"/>
    </source>
</evidence>
<name>A0A9W8AF77_9FUNG</name>
<dbReference type="AlphaFoldDB" id="A0A9W8AF77"/>
<keyword evidence="7" id="KW-1185">Reference proteome</keyword>
<evidence type="ECO:0000259" key="5">
    <source>
        <dbReference type="Pfam" id="PF21639"/>
    </source>
</evidence>
<evidence type="ECO:0000313" key="6">
    <source>
        <dbReference type="EMBL" id="KAJ1928243.1"/>
    </source>
</evidence>
<protein>
    <recommendedName>
        <fullName evidence="8">Origin recognition complex subunit 5</fullName>
    </recommendedName>
</protein>
<proteinExistence type="predicted"/>
<evidence type="ECO:0000256" key="1">
    <source>
        <dbReference type="ARBA" id="ARBA00004123"/>
    </source>
</evidence>
<sequence>MNEDTLAILSLECPADEPQDFFLSFTGVVYDVFSRNCKDINELRHLVALLFPKFREPVLDGRARRTEIPKLFRLCQGYFAAATDKLYLREISSTEWFRHINTGAAEGGSDSDSEDHVVSTDPGQLKLVGRLDFELPYYAKFLLIASFLASYNPARLDVRYFAKGRENTSNTKRGKQAVQKQMMTQTGGKQRQQLLGPKAFPLERMLAIFYSILDDPIENSIEIQSQIASLVTLRLLVRTSNTSQLDGVKVKCNVSYDLIRRVGRSIHFEIDRYLFDFV</sequence>
<dbReference type="OrthoDB" id="10252227at2759"/>
<dbReference type="GO" id="GO:0003688">
    <property type="term" value="F:DNA replication origin binding"/>
    <property type="evidence" value="ECO:0007669"/>
    <property type="project" value="TreeGrafter"/>
</dbReference>
<gene>
    <name evidence="6" type="ORF">IWQ60_002223</name>
</gene>
<organism evidence="6 7">
    <name type="scientific">Tieghemiomyces parasiticus</name>
    <dbReference type="NCBI Taxonomy" id="78921"/>
    <lineage>
        <taxon>Eukaryota</taxon>
        <taxon>Fungi</taxon>
        <taxon>Fungi incertae sedis</taxon>
        <taxon>Zoopagomycota</taxon>
        <taxon>Kickxellomycotina</taxon>
        <taxon>Dimargaritomycetes</taxon>
        <taxon>Dimargaritales</taxon>
        <taxon>Dimargaritaceae</taxon>
        <taxon>Tieghemiomyces</taxon>
    </lineage>
</organism>